<name>A0A919E983_9PROT</name>
<reference evidence="5" key="1">
    <citation type="journal article" date="2014" name="Int. J. Syst. Evol. Microbiol.">
        <title>Complete genome sequence of Corynebacterium casei LMG S-19264T (=DSM 44701T), isolated from a smear-ripened cheese.</title>
        <authorList>
            <consortium name="US DOE Joint Genome Institute (JGI-PGF)"/>
            <person name="Walter F."/>
            <person name="Albersmeier A."/>
            <person name="Kalinowski J."/>
            <person name="Ruckert C."/>
        </authorList>
    </citation>
    <scope>NUCLEOTIDE SEQUENCE</scope>
    <source>
        <strain evidence="5">KCTC 42590</strain>
    </source>
</reference>
<sequence length="238" mass="27050">MYQEKTISKGRRKDKILDAAEKLFADHGFDGVTLRQIADEAGVDLALASYHFGNKLGLFDAALTRRAEFMNKVRLDVLNKCIEESGPQGPDIETLMEISIRPVLDPDMPLTDGWRNYLRLVAYVNNSGQWGRDAMTKYFEPVLKAYLEAWKRALPKAKDEDLYWCYHFFSGALTLSFAQTGRIDHYSKGLCKSTDLQAACKRMIPFMAAGFKALCDPEGEDQTQNKSIMPQRTKIYLD</sequence>
<dbReference type="Proteomes" id="UP000630923">
    <property type="component" value="Unassembled WGS sequence"/>
</dbReference>
<dbReference type="InterPro" id="IPR009057">
    <property type="entry name" value="Homeodomain-like_sf"/>
</dbReference>
<dbReference type="PRINTS" id="PR00455">
    <property type="entry name" value="HTHTETR"/>
</dbReference>
<dbReference type="InterPro" id="IPR001647">
    <property type="entry name" value="HTH_TetR"/>
</dbReference>
<dbReference type="EMBL" id="BNCI01000002">
    <property type="protein sequence ID" value="GHF26999.1"/>
    <property type="molecule type" value="Genomic_DNA"/>
</dbReference>
<accession>A0A919E983</accession>
<dbReference type="InterPro" id="IPR050109">
    <property type="entry name" value="HTH-type_TetR-like_transc_reg"/>
</dbReference>
<comment type="caution">
    <text evidence="5">The sequence shown here is derived from an EMBL/GenBank/DDBJ whole genome shotgun (WGS) entry which is preliminary data.</text>
</comment>
<dbReference type="GO" id="GO:0000976">
    <property type="term" value="F:transcription cis-regulatory region binding"/>
    <property type="evidence" value="ECO:0007669"/>
    <property type="project" value="TreeGrafter"/>
</dbReference>
<reference evidence="5" key="2">
    <citation type="submission" date="2020-09" db="EMBL/GenBank/DDBJ databases">
        <authorList>
            <person name="Sun Q."/>
            <person name="Kim S."/>
        </authorList>
    </citation>
    <scope>NUCLEOTIDE SEQUENCE</scope>
    <source>
        <strain evidence="5">KCTC 42590</strain>
    </source>
</reference>
<feature type="DNA-binding region" description="H-T-H motif" evidence="2">
    <location>
        <begin position="33"/>
        <end position="52"/>
    </location>
</feature>
<feature type="region of interest" description="Disordered" evidence="3">
    <location>
        <begin position="218"/>
        <end position="238"/>
    </location>
</feature>
<protein>
    <submittedName>
        <fullName evidence="5">TetR family transcriptional regulator</fullName>
    </submittedName>
</protein>
<evidence type="ECO:0000256" key="2">
    <source>
        <dbReference type="PROSITE-ProRule" id="PRU00335"/>
    </source>
</evidence>
<keyword evidence="6" id="KW-1185">Reference proteome</keyword>
<evidence type="ECO:0000256" key="3">
    <source>
        <dbReference type="SAM" id="MobiDB-lite"/>
    </source>
</evidence>
<dbReference type="PANTHER" id="PTHR30055">
    <property type="entry name" value="HTH-TYPE TRANSCRIPTIONAL REGULATOR RUTR"/>
    <property type="match status" value="1"/>
</dbReference>
<dbReference type="InterPro" id="IPR036271">
    <property type="entry name" value="Tet_transcr_reg_TetR-rel_C_sf"/>
</dbReference>
<dbReference type="Pfam" id="PF17939">
    <property type="entry name" value="TetR_C_30"/>
    <property type="match status" value="1"/>
</dbReference>
<dbReference type="InterPro" id="IPR041586">
    <property type="entry name" value="PsrA_TetR_C"/>
</dbReference>
<proteinExistence type="predicted"/>
<dbReference type="GO" id="GO:0003700">
    <property type="term" value="F:DNA-binding transcription factor activity"/>
    <property type="evidence" value="ECO:0007669"/>
    <property type="project" value="TreeGrafter"/>
</dbReference>
<keyword evidence="1 2" id="KW-0238">DNA-binding</keyword>
<dbReference type="SUPFAM" id="SSF46689">
    <property type="entry name" value="Homeodomain-like"/>
    <property type="match status" value="1"/>
</dbReference>
<dbReference type="Gene3D" id="1.10.357.10">
    <property type="entry name" value="Tetracycline Repressor, domain 2"/>
    <property type="match status" value="1"/>
</dbReference>
<dbReference type="RefSeq" id="WP_191253016.1">
    <property type="nucleotide sequence ID" value="NZ_BNCI01000002.1"/>
</dbReference>
<dbReference type="SUPFAM" id="SSF48498">
    <property type="entry name" value="Tetracyclin repressor-like, C-terminal domain"/>
    <property type="match status" value="1"/>
</dbReference>
<feature type="domain" description="HTH tetR-type" evidence="4">
    <location>
        <begin position="10"/>
        <end position="70"/>
    </location>
</feature>
<evidence type="ECO:0000259" key="4">
    <source>
        <dbReference type="PROSITE" id="PS50977"/>
    </source>
</evidence>
<gene>
    <name evidence="5" type="ORF">GCM10017044_22550</name>
</gene>
<evidence type="ECO:0000313" key="6">
    <source>
        <dbReference type="Proteomes" id="UP000630923"/>
    </source>
</evidence>
<dbReference type="PANTHER" id="PTHR30055:SF235">
    <property type="entry name" value="TRANSCRIPTIONAL REGULATORY PROTEIN"/>
    <property type="match status" value="1"/>
</dbReference>
<dbReference type="AlphaFoldDB" id="A0A919E983"/>
<organism evidence="5 6">
    <name type="scientific">Kordiimonas sediminis</name>
    <dbReference type="NCBI Taxonomy" id="1735581"/>
    <lineage>
        <taxon>Bacteria</taxon>
        <taxon>Pseudomonadati</taxon>
        <taxon>Pseudomonadota</taxon>
        <taxon>Alphaproteobacteria</taxon>
        <taxon>Kordiimonadales</taxon>
        <taxon>Kordiimonadaceae</taxon>
        <taxon>Kordiimonas</taxon>
    </lineage>
</organism>
<dbReference type="PROSITE" id="PS50977">
    <property type="entry name" value="HTH_TETR_2"/>
    <property type="match status" value="1"/>
</dbReference>
<evidence type="ECO:0000313" key="5">
    <source>
        <dbReference type="EMBL" id="GHF26999.1"/>
    </source>
</evidence>
<evidence type="ECO:0000256" key="1">
    <source>
        <dbReference type="ARBA" id="ARBA00023125"/>
    </source>
</evidence>
<dbReference type="Pfam" id="PF00440">
    <property type="entry name" value="TetR_N"/>
    <property type="match status" value="1"/>
</dbReference>